<proteinExistence type="predicted"/>
<sequence length="132" mass="14182">MENPTYAPGEDTTPMEEPQTDWQAQADAAVNVSDPMYASIPDATPMEQEQADSQDLAHAAASGNNPAFDPAAGTIVGKRRRKVPFKLKTWTLRWPPSTTNISLSADTTASLVTSNSPGPDPFLPKMIFSGFT</sequence>
<dbReference type="AlphaFoldDB" id="C3Z152"/>
<dbReference type="InParanoid" id="C3Z152"/>
<gene>
    <name evidence="2" type="ORF">BRAFLDRAFT_77358</name>
</gene>
<organism>
    <name type="scientific">Branchiostoma floridae</name>
    <name type="common">Florida lancelet</name>
    <name type="synonym">Amphioxus</name>
    <dbReference type="NCBI Taxonomy" id="7739"/>
    <lineage>
        <taxon>Eukaryota</taxon>
        <taxon>Metazoa</taxon>
        <taxon>Chordata</taxon>
        <taxon>Cephalochordata</taxon>
        <taxon>Leptocardii</taxon>
        <taxon>Amphioxiformes</taxon>
        <taxon>Branchiostomatidae</taxon>
        <taxon>Branchiostoma</taxon>
    </lineage>
</organism>
<accession>C3Z152</accession>
<dbReference type="EMBL" id="GG666571">
    <property type="protein sequence ID" value="EEN53751.1"/>
    <property type="molecule type" value="Genomic_DNA"/>
</dbReference>
<evidence type="ECO:0000256" key="1">
    <source>
        <dbReference type="SAM" id="MobiDB-lite"/>
    </source>
</evidence>
<protein>
    <submittedName>
        <fullName evidence="2">Uncharacterized protein</fullName>
    </submittedName>
</protein>
<reference evidence="2" key="1">
    <citation type="journal article" date="2008" name="Nature">
        <title>The amphioxus genome and the evolution of the chordate karyotype.</title>
        <authorList>
            <consortium name="US DOE Joint Genome Institute (JGI-PGF)"/>
            <person name="Putnam N.H."/>
            <person name="Butts T."/>
            <person name="Ferrier D.E.K."/>
            <person name="Furlong R.F."/>
            <person name="Hellsten U."/>
            <person name="Kawashima T."/>
            <person name="Robinson-Rechavi M."/>
            <person name="Shoguchi E."/>
            <person name="Terry A."/>
            <person name="Yu J.-K."/>
            <person name="Benito-Gutierrez E.L."/>
            <person name="Dubchak I."/>
            <person name="Garcia-Fernandez J."/>
            <person name="Gibson-Brown J.J."/>
            <person name="Grigoriev I.V."/>
            <person name="Horton A.C."/>
            <person name="de Jong P.J."/>
            <person name="Jurka J."/>
            <person name="Kapitonov V.V."/>
            <person name="Kohara Y."/>
            <person name="Kuroki Y."/>
            <person name="Lindquist E."/>
            <person name="Lucas S."/>
            <person name="Osoegawa K."/>
            <person name="Pennacchio L.A."/>
            <person name="Salamov A.A."/>
            <person name="Satou Y."/>
            <person name="Sauka-Spengler T."/>
            <person name="Schmutz J."/>
            <person name="Shin-I T."/>
            <person name="Toyoda A."/>
            <person name="Bronner-Fraser M."/>
            <person name="Fujiyama A."/>
            <person name="Holland L.Z."/>
            <person name="Holland P.W.H."/>
            <person name="Satoh N."/>
            <person name="Rokhsar D.S."/>
        </authorList>
    </citation>
    <scope>NUCLEOTIDE SEQUENCE [LARGE SCALE GENOMIC DNA]</scope>
    <source>
        <strain evidence="2">S238N-H82</strain>
        <tissue evidence="2">Testes</tissue>
    </source>
</reference>
<name>C3Z152_BRAFL</name>
<feature type="region of interest" description="Disordered" evidence="1">
    <location>
        <begin position="1"/>
        <end position="74"/>
    </location>
</feature>
<evidence type="ECO:0000313" key="2">
    <source>
        <dbReference type="EMBL" id="EEN53751.1"/>
    </source>
</evidence>